<evidence type="ECO:0000256" key="3">
    <source>
        <dbReference type="ARBA" id="ARBA00023125"/>
    </source>
</evidence>
<dbReference type="SUPFAM" id="SSF88946">
    <property type="entry name" value="Sigma2 domain of RNA polymerase sigma factors"/>
    <property type="match status" value="1"/>
</dbReference>
<dbReference type="GO" id="GO:0006352">
    <property type="term" value="P:DNA-templated transcription initiation"/>
    <property type="evidence" value="ECO:0007669"/>
    <property type="project" value="InterPro"/>
</dbReference>
<dbReference type="PANTHER" id="PTHR30603">
    <property type="entry name" value="RNA POLYMERASE SIGMA FACTOR RPO"/>
    <property type="match status" value="1"/>
</dbReference>
<keyword evidence="2" id="KW-0731">Sigma factor</keyword>
<evidence type="ECO:0000256" key="2">
    <source>
        <dbReference type="ARBA" id="ARBA00023082"/>
    </source>
</evidence>
<dbReference type="PRINTS" id="PR00046">
    <property type="entry name" value="SIGMA70FCT"/>
</dbReference>
<dbReference type="Gene3D" id="1.10.601.10">
    <property type="entry name" value="RNA Polymerase Primary Sigma Factor"/>
    <property type="match status" value="2"/>
</dbReference>
<name>A0A2H0WVY5_9BACT</name>
<dbReference type="SUPFAM" id="SSF88659">
    <property type="entry name" value="Sigma3 and sigma4 domains of RNA polymerase sigma factors"/>
    <property type="match status" value="1"/>
</dbReference>
<dbReference type="FunFam" id="1.10.601.10:FF:000001">
    <property type="entry name" value="RNA polymerase sigma factor SigA"/>
    <property type="match status" value="1"/>
</dbReference>
<dbReference type="InterPro" id="IPR050239">
    <property type="entry name" value="Sigma-70_RNA_pol_init_factors"/>
</dbReference>
<accession>A0A2H0WVY5</accession>
<keyword evidence="5" id="KW-0175">Coiled coil</keyword>
<feature type="non-terminal residue" evidence="7">
    <location>
        <position position="260"/>
    </location>
</feature>
<dbReference type="InterPro" id="IPR013325">
    <property type="entry name" value="RNA_pol_sigma_r2"/>
</dbReference>
<dbReference type="Pfam" id="PF03979">
    <property type="entry name" value="Sigma70_r1_1"/>
    <property type="match status" value="1"/>
</dbReference>
<feature type="coiled-coil region" evidence="5">
    <location>
        <begin position="57"/>
        <end position="87"/>
    </location>
</feature>
<dbReference type="Pfam" id="PF00140">
    <property type="entry name" value="Sigma70_r1_2"/>
    <property type="match status" value="1"/>
</dbReference>
<evidence type="ECO:0000313" key="8">
    <source>
        <dbReference type="Proteomes" id="UP000229080"/>
    </source>
</evidence>
<keyword evidence="3" id="KW-0238">DNA-binding</keyword>
<dbReference type="Pfam" id="PF04542">
    <property type="entry name" value="Sigma70_r2"/>
    <property type="match status" value="1"/>
</dbReference>
<protein>
    <submittedName>
        <fullName evidence="7">RNA polymerase sigma factor RpoD</fullName>
    </submittedName>
</protein>
<dbReference type="NCBIfam" id="TIGR02937">
    <property type="entry name" value="sigma70-ECF"/>
    <property type="match status" value="1"/>
</dbReference>
<dbReference type="InterPro" id="IPR014284">
    <property type="entry name" value="RNA_pol_sigma-70_dom"/>
</dbReference>
<comment type="caution">
    <text evidence="7">The sequence shown here is derived from an EMBL/GenBank/DDBJ whole genome shotgun (WGS) entry which is preliminary data.</text>
</comment>
<dbReference type="GO" id="GO:0016987">
    <property type="term" value="F:sigma factor activity"/>
    <property type="evidence" value="ECO:0007669"/>
    <property type="project" value="UniProtKB-KW"/>
</dbReference>
<dbReference type="InterPro" id="IPR007627">
    <property type="entry name" value="RNA_pol_sigma70_r2"/>
</dbReference>
<evidence type="ECO:0000256" key="5">
    <source>
        <dbReference type="SAM" id="Coils"/>
    </source>
</evidence>
<organism evidence="7 8">
    <name type="scientific">Candidatus Portnoybacteria bacterium CG09_land_8_20_14_0_10_44_13</name>
    <dbReference type="NCBI Taxonomy" id="1974811"/>
    <lineage>
        <taxon>Bacteria</taxon>
        <taxon>Candidatus Portnoyibacteriota</taxon>
    </lineage>
</organism>
<proteinExistence type="predicted"/>
<dbReference type="InterPro" id="IPR007127">
    <property type="entry name" value="RNA_pol_sigma_70_r1_1"/>
</dbReference>
<sequence length="260" mass="29766">MVKKRVSEARKKIALSGKKAAKAPEKRSIISLETVRELIKRGRERGFVTEGEILYFVPQIEKNIEELESLYNQLDDANIEVVETRELIEEPVLENKKAEKIDAKNFAAGLDQVNLDSVQMYLKEIGKVPLLKSVEEVDLAKRIENGDQAAREKLTSANLRLVVSIAKKYVGRSPNLTLLDLIQEGNLGLFKAVEKFDYKRGYKFSTYATWWIRQAITRALADQARTIRIPVHMVETISKYTQVKRRLLQDLGREPLPEEI</sequence>
<gene>
    <name evidence="7" type="ORF">COT61_01840</name>
</gene>
<dbReference type="InterPro" id="IPR000943">
    <property type="entry name" value="RNA_pol_sigma70"/>
</dbReference>
<dbReference type="PROSITE" id="PS00715">
    <property type="entry name" value="SIGMA70_1"/>
    <property type="match status" value="1"/>
</dbReference>
<dbReference type="GO" id="GO:0003677">
    <property type="term" value="F:DNA binding"/>
    <property type="evidence" value="ECO:0007669"/>
    <property type="project" value="UniProtKB-KW"/>
</dbReference>
<dbReference type="InterPro" id="IPR009042">
    <property type="entry name" value="RNA_pol_sigma70_r1_2"/>
</dbReference>
<dbReference type="InterPro" id="IPR013324">
    <property type="entry name" value="RNA_pol_sigma_r3/r4-like"/>
</dbReference>
<dbReference type="InterPro" id="IPR036388">
    <property type="entry name" value="WH-like_DNA-bd_sf"/>
</dbReference>
<evidence type="ECO:0000256" key="1">
    <source>
        <dbReference type="ARBA" id="ARBA00023015"/>
    </source>
</evidence>
<dbReference type="Proteomes" id="UP000229080">
    <property type="component" value="Unassembled WGS sequence"/>
</dbReference>
<feature type="domain" description="RNA polymerase sigma-70" evidence="6">
    <location>
        <begin position="180"/>
        <end position="193"/>
    </location>
</feature>
<evidence type="ECO:0000256" key="4">
    <source>
        <dbReference type="ARBA" id="ARBA00023163"/>
    </source>
</evidence>
<keyword evidence="1" id="KW-0805">Transcription regulation</keyword>
<dbReference type="PANTHER" id="PTHR30603:SF60">
    <property type="entry name" value="RNA POLYMERASE SIGMA FACTOR RPOD"/>
    <property type="match status" value="1"/>
</dbReference>
<dbReference type="InterPro" id="IPR042189">
    <property type="entry name" value="RNA_pol_sigma_70_r1_1_sf"/>
</dbReference>
<reference evidence="8" key="1">
    <citation type="submission" date="2017-09" db="EMBL/GenBank/DDBJ databases">
        <title>Depth-based differentiation of microbial function through sediment-hosted aquifers and enrichment of novel symbionts in the deep terrestrial subsurface.</title>
        <authorList>
            <person name="Probst A.J."/>
            <person name="Ladd B."/>
            <person name="Jarett J.K."/>
            <person name="Geller-Mcgrath D.E."/>
            <person name="Sieber C.M.K."/>
            <person name="Emerson J.B."/>
            <person name="Anantharaman K."/>
            <person name="Thomas B.C."/>
            <person name="Malmstrom R."/>
            <person name="Stieglmeier M."/>
            <person name="Klingl A."/>
            <person name="Woyke T."/>
            <person name="Ryan C.M."/>
            <person name="Banfield J.F."/>
        </authorList>
    </citation>
    <scope>NUCLEOTIDE SEQUENCE [LARGE SCALE GENOMIC DNA]</scope>
</reference>
<dbReference type="Gene3D" id="1.10.10.10">
    <property type="entry name" value="Winged helix-like DNA-binding domain superfamily/Winged helix DNA-binding domain"/>
    <property type="match status" value="1"/>
</dbReference>
<dbReference type="Gene3D" id="1.10.220.120">
    <property type="entry name" value="Sigma-70 factor, region 1.1"/>
    <property type="match status" value="1"/>
</dbReference>
<evidence type="ECO:0000313" key="7">
    <source>
        <dbReference type="EMBL" id="PIS16834.1"/>
    </source>
</evidence>
<evidence type="ECO:0000259" key="6">
    <source>
        <dbReference type="PROSITE" id="PS00715"/>
    </source>
</evidence>
<dbReference type="AlphaFoldDB" id="A0A2H0WVY5"/>
<keyword evidence="4" id="KW-0804">Transcription</keyword>
<dbReference type="EMBL" id="PEZF01000061">
    <property type="protein sequence ID" value="PIS16834.1"/>
    <property type="molecule type" value="Genomic_DNA"/>
</dbReference>